<feature type="chain" id="PRO_5020767427" description="Peptidase S1 domain-containing protein" evidence="7">
    <location>
        <begin position="35"/>
        <end position="332"/>
    </location>
</feature>
<keyword evidence="3 5" id="KW-0720">Serine protease</keyword>
<feature type="compositionally biased region" description="Polar residues" evidence="6">
    <location>
        <begin position="316"/>
        <end position="332"/>
    </location>
</feature>
<dbReference type="OrthoDB" id="5844829at2759"/>
<dbReference type="EMBL" id="AZBU02000001">
    <property type="protein sequence ID" value="TMS37537.1"/>
    <property type="molecule type" value="Genomic_DNA"/>
</dbReference>
<evidence type="ECO:0000256" key="3">
    <source>
        <dbReference type="ARBA" id="ARBA00022825"/>
    </source>
</evidence>
<dbReference type="PRINTS" id="PR00722">
    <property type="entry name" value="CHYMOTRYPSIN"/>
</dbReference>
<dbReference type="SUPFAM" id="SSF50494">
    <property type="entry name" value="Trypsin-like serine proteases"/>
    <property type="match status" value="1"/>
</dbReference>
<evidence type="ECO:0000256" key="4">
    <source>
        <dbReference type="ARBA" id="ARBA00023157"/>
    </source>
</evidence>
<reference evidence="9 10" key="1">
    <citation type="journal article" date="2015" name="Genome Biol.">
        <title>Comparative genomics of Steinernema reveals deeply conserved gene regulatory networks.</title>
        <authorList>
            <person name="Dillman A.R."/>
            <person name="Macchietto M."/>
            <person name="Porter C.F."/>
            <person name="Rogers A."/>
            <person name="Williams B."/>
            <person name="Antoshechkin I."/>
            <person name="Lee M.M."/>
            <person name="Goodwin Z."/>
            <person name="Lu X."/>
            <person name="Lewis E.E."/>
            <person name="Goodrich-Blair H."/>
            <person name="Stock S.P."/>
            <person name="Adams B.J."/>
            <person name="Sternberg P.W."/>
            <person name="Mortazavi A."/>
        </authorList>
    </citation>
    <scope>NUCLEOTIDE SEQUENCE [LARGE SCALE GENOMIC DNA]</scope>
    <source>
        <strain evidence="9 10">ALL</strain>
    </source>
</reference>
<protein>
    <recommendedName>
        <fullName evidence="8">Peptidase S1 domain-containing protein</fullName>
    </recommendedName>
</protein>
<dbReference type="InterPro" id="IPR043504">
    <property type="entry name" value="Peptidase_S1_PA_chymotrypsin"/>
</dbReference>
<evidence type="ECO:0000256" key="6">
    <source>
        <dbReference type="SAM" id="MobiDB-lite"/>
    </source>
</evidence>
<accession>A0A4U8UZF2</accession>
<dbReference type="GO" id="GO:0006508">
    <property type="term" value="P:proteolysis"/>
    <property type="evidence" value="ECO:0007669"/>
    <property type="project" value="UniProtKB-KW"/>
</dbReference>
<dbReference type="GO" id="GO:0004252">
    <property type="term" value="F:serine-type endopeptidase activity"/>
    <property type="evidence" value="ECO:0007669"/>
    <property type="project" value="InterPro"/>
</dbReference>
<evidence type="ECO:0000256" key="1">
    <source>
        <dbReference type="ARBA" id="ARBA00022670"/>
    </source>
</evidence>
<dbReference type="InterPro" id="IPR018114">
    <property type="entry name" value="TRYPSIN_HIS"/>
</dbReference>
<name>A0A4U8UZF2_STECR</name>
<dbReference type="InterPro" id="IPR001314">
    <property type="entry name" value="Peptidase_S1A"/>
</dbReference>
<dbReference type="GO" id="GO:0005615">
    <property type="term" value="C:extracellular space"/>
    <property type="evidence" value="ECO:0007669"/>
    <property type="project" value="TreeGrafter"/>
</dbReference>
<keyword evidence="4" id="KW-1015">Disulfide bond</keyword>
<dbReference type="PANTHER" id="PTHR24264:SF54">
    <property type="entry name" value="PEPTIDASE S1 DOMAIN-CONTAINING PROTEIN"/>
    <property type="match status" value="1"/>
</dbReference>
<dbReference type="Gene3D" id="2.40.10.10">
    <property type="entry name" value="Trypsin-like serine proteases"/>
    <property type="match status" value="1"/>
</dbReference>
<dbReference type="Pfam" id="PF00089">
    <property type="entry name" value="Trypsin"/>
    <property type="match status" value="1"/>
</dbReference>
<feature type="region of interest" description="Disordered" evidence="6">
    <location>
        <begin position="311"/>
        <end position="332"/>
    </location>
</feature>
<evidence type="ECO:0000256" key="7">
    <source>
        <dbReference type="SAM" id="SignalP"/>
    </source>
</evidence>
<dbReference type="SMART" id="SM00020">
    <property type="entry name" value="Tryp_SPc"/>
    <property type="match status" value="1"/>
</dbReference>
<feature type="signal peptide" evidence="7">
    <location>
        <begin position="1"/>
        <end position="34"/>
    </location>
</feature>
<comment type="caution">
    <text evidence="9">The sequence shown here is derived from an EMBL/GenBank/DDBJ whole genome shotgun (WGS) entry which is preliminary data.</text>
</comment>
<dbReference type="InterPro" id="IPR050127">
    <property type="entry name" value="Serine_Proteases_S1"/>
</dbReference>
<dbReference type="PROSITE" id="PS00135">
    <property type="entry name" value="TRYPSIN_SER"/>
    <property type="match status" value="1"/>
</dbReference>
<dbReference type="InterPro" id="IPR009003">
    <property type="entry name" value="Peptidase_S1_PA"/>
</dbReference>
<sequence length="332" mass="36940">MTRAPQIKLLFAFACWTFQMETVFLLSSVQRVTSDFGVSQTSRAFRNRPSKFIIGGKNVNSRSAWPWQARIQYRSKETGDFNLCGGTLISERHIMTAAHCTSDIQADPNNIVMMGLVSMHQQDAYKQDFQFAKVTTHPDYGRPNKFHADIGIIEMTEPAKFTRAVQTAHLRFDDSQILKRISEATVTGWGVDDPNEPQKPSSKLKVAQIPIIPMDTCKRRWDEIASDITVDDGMLCAGGVGEGTGGGDSGGPLLAYYNETFIQIGITSFGQNDPAGLRNQKKFPGYTFEHQFRASRSYNFGQKEIPAKKIRDNVCTHESPNTALSSTTPPAE</sequence>
<dbReference type="AlphaFoldDB" id="A0A4U8UZF2"/>
<dbReference type="PANTHER" id="PTHR24264">
    <property type="entry name" value="TRYPSIN-RELATED"/>
    <property type="match status" value="1"/>
</dbReference>
<gene>
    <name evidence="9" type="ORF">L596_004449</name>
</gene>
<keyword evidence="1 5" id="KW-0645">Protease</keyword>
<keyword evidence="10" id="KW-1185">Reference proteome</keyword>
<evidence type="ECO:0000256" key="5">
    <source>
        <dbReference type="RuleBase" id="RU363034"/>
    </source>
</evidence>
<dbReference type="EMBL" id="CM016762">
    <property type="protein sequence ID" value="TMS37537.1"/>
    <property type="molecule type" value="Genomic_DNA"/>
</dbReference>
<organism evidence="9 10">
    <name type="scientific">Steinernema carpocapsae</name>
    <name type="common">Entomopathogenic nematode</name>
    <dbReference type="NCBI Taxonomy" id="34508"/>
    <lineage>
        <taxon>Eukaryota</taxon>
        <taxon>Metazoa</taxon>
        <taxon>Ecdysozoa</taxon>
        <taxon>Nematoda</taxon>
        <taxon>Chromadorea</taxon>
        <taxon>Rhabditida</taxon>
        <taxon>Tylenchina</taxon>
        <taxon>Panagrolaimomorpha</taxon>
        <taxon>Strongyloidoidea</taxon>
        <taxon>Steinernematidae</taxon>
        <taxon>Steinernema</taxon>
    </lineage>
</organism>
<dbReference type="InterPro" id="IPR001254">
    <property type="entry name" value="Trypsin_dom"/>
</dbReference>
<keyword evidence="2 5" id="KW-0378">Hydrolase</keyword>
<dbReference type="PROSITE" id="PS00134">
    <property type="entry name" value="TRYPSIN_HIS"/>
    <property type="match status" value="1"/>
</dbReference>
<dbReference type="Proteomes" id="UP000298663">
    <property type="component" value="Chromosome X"/>
</dbReference>
<feature type="domain" description="Peptidase S1" evidence="8">
    <location>
        <begin position="53"/>
        <end position="287"/>
    </location>
</feature>
<keyword evidence="7" id="KW-0732">Signal</keyword>
<reference evidence="9 10" key="2">
    <citation type="journal article" date="2019" name="G3 (Bethesda)">
        <title>Hybrid Assembly of the Genome of the Entomopathogenic Nematode Steinernema carpocapsae Identifies the X-Chromosome.</title>
        <authorList>
            <person name="Serra L."/>
            <person name="Macchietto M."/>
            <person name="Macias-Munoz A."/>
            <person name="McGill C.J."/>
            <person name="Rodriguez I.M."/>
            <person name="Rodriguez B."/>
            <person name="Murad R."/>
            <person name="Mortazavi A."/>
        </authorList>
    </citation>
    <scope>NUCLEOTIDE SEQUENCE [LARGE SCALE GENOMIC DNA]</scope>
    <source>
        <strain evidence="9 10">ALL</strain>
    </source>
</reference>
<proteinExistence type="predicted"/>
<evidence type="ECO:0000313" key="9">
    <source>
        <dbReference type="EMBL" id="TMS37537.1"/>
    </source>
</evidence>
<dbReference type="CDD" id="cd00190">
    <property type="entry name" value="Tryp_SPc"/>
    <property type="match status" value="1"/>
</dbReference>
<dbReference type="STRING" id="34508.A0A4U8UZF2"/>
<evidence type="ECO:0000256" key="2">
    <source>
        <dbReference type="ARBA" id="ARBA00022801"/>
    </source>
</evidence>
<dbReference type="InterPro" id="IPR033116">
    <property type="entry name" value="TRYPSIN_SER"/>
</dbReference>
<evidence type="ECO:0000259" key="8">
    <source>
        <dbReference type="PROSITE" id="PS50240"/>
    </source>
</evidence>
<evidence type="ECO:0000313" key="10">
    <source>
        <dbReference type="Proteomes" id="UP000298663"/>
    </source>
</evidence>
<dbReference type="FunFam" id="2.40.10.10:FF:000068">
    <property type="entry name" value="transmembrane protease serine 2"/>
    <property type="match status" value="1"/>
</dbReference>
<dbReference type="PROSITE" id="PS50240">
    <property type="entry name" value="TRYPSIN_DOM"/>
    <property type="match status" value="1"/>
</dbReference>